<dbReference type="PANTHER" id="PTHR37164:SF1">
    <property type="entry name" value="BACTERIOHEMERYTHRIN"/>
    <property type="match status" value="1"/>
</dbReference>
<comment type="similarity">
    <text evidence="1">Belongs to the hemerythrin family.</text>
</comment>
<dbReference type="InterPro" id="IPR050669">
    <property type="entry name" value="Hemerythrin"/>
</dbReference>
<keyword evidence="3" id="KW-0408">Iron</keyword>
<dbReference type="PANTHER" id="PTHR37164">
    <property type="entry name" value="BACTERIOHEMERYTHRIN"/>
    <property type="match status" value="1"/>
</dbReference>
<dbReference type="Pfam" id="PF01814">
    <property type="entry name" value="Hemerythrin"/>
    <property type="match status" value="1"/>
</dbReference>
<accession>A0A0F9JNA8</accession>
<protein>
    <recommendedName>
        <fullName evidence="4">Hemerythrin-like domain-containing protein</fullName>
    </recommendedName>
</protein>
<dbReference type="InterPro" id="IPR016131">
    <property type="entry name" value="Haemerythrin_Fe_BS"/>
</dbReference>
<gene>
    <name evidence="5" type="ORF">LCGC14_1506730</name>
</gene>
<dbReference type="InterPro" id="IPR012312">
    <property type="entry name" value="Hemerythrin-like"/>
</dbReference>
<evidence type="ECO:0000313" key="5">
    <source>
        <dbReference type="EMBL" id="KKM63906.1"/>
    </source>
</evidence>
<dbReference type="InterPro" id="IPR035938">
    <property type="entry name" value="Hemerythrin-like_sf"/>
</dbReference>
<keyword evidence="2" id="KW-0479">Metal-binding</keyword>
<name>A0A0F9JNA8_9ZZZZ</name>
<dbReference type="EMBL" id="LAZR01011005">
    <property type="protein sequence ID" value="KKM63906.1"/>
    <property type="molecule type" value="Genomic_DNA"/>
</dbReference>
<dbReference type="CDD" id="cd12107">
    <property type="entry name" value="Hemerythrin"/>
    <property type="match status" value="1"/>
</dbReference>
<evidence type="ECO:0000256" key="3">
    <source>
        <dbReference type="ARBA" id="ARBA00023004"/>
    </source>
</evidence>
<dbReference type="NCBIfam" id="NF033749">
    <property type="entry name" value="bact_hemeryth"/>
    <property type="match status" value="1"/>
</dbReference>
<dbReference type="SUPFAM" id="SSF47188">
    <property type="entry name" value="Hemerythrin-like"/>
    <property type="match status" value="1"/>
</dbReference>
<dbReference type="Gene3D" id="1.20.120.50">
    <property type="entry name" value="Hemerythrin-like"/>
    <property type="match status" value="1"/>
</dbReference>
<reference evidence="5" key="1">
    <citation type="journal article" date="2015" name="Nature">
        <title>Complex archaea that bridge the gap between prokaryotes and eukaryotes.</title>
        <authorList>
            <person name="Spang A."/>
            <person name="Saw J.H."/>
            <person name="Jorgensen S.L."/>
            <person name="Zaremba-Niedzwiedzka K."/>
            <person name="Martijn J."/>
            <person name="Lind A.E."/>
            <person name="van Eijk R."/>
            <person name="Schleper C."/>
            <person name="Guy L."/>
            <person name="Ettema T.J."/>
        </authorList>
    </citation>
    <scope>NUCLEOTIDE SEQUENCE</scope>
</reference>
<organism evidence="5">
    <name type="scientific">marine sediment metagenome</name>
    <dbReference type="NCBI Taxonomy" id="412755"/>
    <lineage>
        <taxon>unclassified sequences</taxon>
        <taxon>metagenomes</taxon>
        <taxon>ecological metagenomes</taxon>
    </lineage>
</organism>
<dbReference type="InterPro" id="IPR012827">
    <property type="entry name" value="Hemerythrin_metal-bd"/>
</dbReference>
<dbReference type="PROSITE" id="PS00550">
    <property type="entry name" value="HEMERYTHRINS"/>
    <property type="match status" value="1"/>
</dbReference>
<dbReference type="NCBIfam" id="TIGR02481">
    <property type="entry name" value="hemeryth_dom"/>
    <property type="match status" value="1"/>
</dbReference>
<evidence type="ECO:0000259" key="4">
    <source>
        <dbReference type="Pfam" id="PF01814"/>
    </source>
</evidence>
<proteinExistence type="inferred from homology"/>
<feature type="domain" description="Hemerythrin-like" evidence="4">
    <location>
        <begin position="29"/>
        <end position="140"/>
    </location>
</feature>
<comment type="caution">
    <text evidence="5">The sequence shown here is derived from an EMBL/GenBank/DDBJ whole genome shotgun (WGS) entry which is preliminary data.</text>
</comment>
<dbReference type="GO" id="GO:0046872">
    <property type="term" value="F:metal ion binding"/>
    <property type="evidence" value="ECO:0007669"/>
    <property type="project" value="UniProtKB-KW"/>
</dbReference>
<dbReference type="AlphaFoldDB" id="A0A0F9JNA8"/>
<sequence length="150" mass="18306">MYVPYIVHDRIRDNILEMIEWNEKYSVNVSEIDEEHKKLIEIINKVIVARQHNNDPEEVLEILREMTRYALNHFKTEETYMVKFGYPDYQSHKKEHHDFSNKTIEYCKSIDNGDYQITDDLLEYLQQWLVHHIQEIDKKYTNCFNKHGLE</sequence>
<evidence type="ECO:0000256" key="2">
    <source>
        <dbReference type="ARBA" id="ARBA00022723"/>
    </source>
</evidence>
<evidence type="ECO:0000256" key="1">
    <source>
        <dbReference type="ARBA" id="ARBA00010587"/>
    </source>
</evidence>